<dbReference type="RefSeq" id="WP_192557674.1">
    <property type="nucleotide sequence ID" value="NZ_JACZZA010000017.1"/>
</dbReference>
<evidence type="ECO:0000256" key="1">
    <source>
        <dbReference type="SAM" id="Phobius"/>
    </source>
</evidence>
<keyword evidence="3" id="KW-1185">Reference proteome</keyword>
<gene>
    <name evidence="2" type="ORF">IGX34_20790</name>
</gene>
<accession>A0ABR9GFJ7</accession>
<proteinExistence type="predicted"/>
<sequence>MGCLPLLLLFLLGTFVGRIFWGDTGMLWGSGIGLLLGLLSTAVFVWLLRNGK</sequence>
<reference evidence="2 3" key="1">
    <citation type="submission" date="2020-09" db="EMBL/GenBank/DDBJ databases">
        <title>Dyella sp. 7MK23 isolated from forest soil.</title>
        <authorList>
            <person name="Fu J."/>
        </authorList>
    </citation>
    <scope>NUCLEOTIDE SEQUENCE [LARGE SCALE GENOMIC DNA]</scope>
    <source>
        <strain evidence="2 3">7MK23</strain>
    </source>
</reference>
<keyword evidence="1" id="KW-1133">Transmembrane helix</keyword>
<keyword evidence="1" id="KW-0812">Transmembrane</keyword>
<name>A0ABR9GFJ7_9GAMM</name>
<evidence type="ECO:0000313" key="3">
    <source>
        <dbReference type="Proteomes" id="UP000651010"/>
    </source>
</evidence>
<feature type="transmembrane region" description="Helical" evidence="1">
    <location>
        <begin position="27"/>
        <end position="48"/>
    </location>
</feature>
<dbReference type="EMBL" id="JACZZA010000017">
    <property type="protein sequence ID" value="MBE1162829.1"/>
    <property type="molecule type" value="Genomic_DNA"/>
</dbReference>
<protein>
    <recommendedName>
        <fullName evidence="4">AtpZ/AtpI family protein</fullName>
    </recommendedName>
</protein>
<organism evidence="2 3">
    <name type="scientific">Dyella acidiphila</name>
    <dbReference type="NCBI Taxonomy" id="2775866"/>
    <lineage>
        <taxon>Bacteria</taxon>
        <taxon>Pseudomonadati</taxon>
        <taxon>Pseudomonadota</taxon>
        <taxon>Gammaproteobacteria</taxon>
        <taxon>Lysobacterales</taxon>
        <taxon>Rhodanobacteraceae</taxon>
        <taxon>Dyella</taxon>
    </lineage>
</organism>
<evidence type="ECO:0000313" key="2">
    <source>
        <dbReference type="EMBL" id="MBE1162829.1"/>
    </source>
</evidence>
<comment type="caution">
    <text evidence="2">The sequence shown here is derived from an EMBL/GenBank/DDBJ whole genome shotgun (WGS) entry which is preliminary data.</text>
</comment>
<dbReference type="Proteomes" id="UP000651010">
    <property type="component" value="Unassembled WGS sequence"/>
</dbReference>
<keyword evidence="1" id="KW-0472">Membrane</keyword>
<evidence type="ECO:0008006" key="4">
    <source>
        <dbReference type="Google" id="ProtNLM"/>
    </source>
</evidence>